<evidence type="ECO:0000256" key="1">
    <source>
        <dbReference type="SAM" id="MobiDB-lite"/>
    </source>
</evidence>
<comment type="caution">
    <text evidence="2">The sequence shown here is derived from an EMBL/GenBank/DDBJ whole genome shotgun (WGS) entry which is preliminary data.</text>
</comment>
<dbReference type="EMBL" id="CAMXCT020001600">
    <property type="protein sequence ID" value="CAL1144884.1"/>
    <property type="molecule type" value="Genomic_DNA"/>
</dbReference>
<keyword evidence="3" id="KW-0407">Ion channel</keyword>
<dbReference type="PANTHER" id="PTHR33050:SF7">
    <property type="entry name" value="RIBONUCLEASE H"/>
    <property type="match status" value="1"/>
</dbReference>
<proteinExistence type="predicted"/>
<dbReference type="EMBL" id="CAMXCT010001600">
    <property type="protein sequence ID" value="CAI3991509.1"/>
    <property type="molecule type" value="Genomic_DNA"/>
</dbReference>
<evidence type="ECO:0000313" key="4">
    <source>
        <dbReference type="Proteomes" id="UP001152797"/>
    </source>
</evidence>
<gene>
    <name evidence="2" type="ORF">C1SCF055_LOCUS18409</name>
</gene>
<reference evidence="3 4" key="2">
    <citation type="submission" date="2024-05" db="EMBL/GenBank/DDBJ databases">
        <authorList>
            <person name="Chen Y."/>
            <person name="Shah S."/>
            <person name="Dougan E. K."/>
            <person name="Thang M."/>
            <person name="Chan C."/>
        </authorList>
    </citation>
    <scope>NUCLEOTIDE SEQUENCE [LARGE SCALE GENOMIC DNA]</scope>
</reference>
<evidence type="ECO:0000313" key="2">
    <source>
        <dbReference type="EMBL" id="CAI3991509.1"/>
    </source>
</evidence>
<feature type="compositionally biased region" description="Low complexity" evidence="1">
    <location>
        <begin position="744"/>
        <end position="763"/>
    </location>
</feature>
<protein>
    <submittedName>
        <fullName evidence="3">Sodium channel protein 60E</fullName>
    </submittedName>
</protein>
<keyword evidence="3" id="KW-0406">Ion transport</keyword>
<sequence length="2078" mass="229257">AMATAPLLQNDKLPPATAGAAVALELGVLHEGFSPDSRLSKGDQRVSMAPDVAEQLIKDGYGIIVEKGAGVPSSVNFLGADSPAYEPSVADSGQLSFEMLDHVQQGLPFRVLDLLETPTSFRREIGRDVHGAQRDESQACEVDPVEHASPLFGGTSLPDFSDHFGIEGVAGETETVTQEDVFDPAAEFQQFAVHAQHEPLVDAQAWQEIVATGFSQHRKPDEMLRYPWEMDALADIFNFSQDPLPLCPGLAEQALETSAGASGSMQTQLERFLLPDDAKYVHAVKSLQDLQYFEEKNQKTDLACAQWLNILAIDWSASGIGPQLAASLQRDSSGDDAIMILKACFGVKSPSTLLKRSSAIRKFLTWFDSSPICGQLGARAFPLVEEVVWQYFLWLKDQRMTSRKGFTVPSAFLEAIRFCKFTLDLLGTDSILCSRRLLGFAALEKMAKGPTRQAPGLEVSHIKRLHEVLSNAGNLIDRLGAGCFLICVYGRARWSDLRFVEHVEIEQGENMTIFTTEHKTASVGLRREQYLPIVVPWQGISTDDWLETFLDVYQEAGLNLKKRPLGPFLPAPKLGGSFCARPLTTAEAADWLRALLQGLDKETRAVLGHHCSALSGSEVVYSRHLQVRALRKLGLVLRRVRLGLGFEDEAMKELGVVSTPAPRTPAVAARTPVPPATEQVLPAAEGPQSSVSAAVSQAIAVAVEAEELRSVKEEQLDMDSLERAADNLTLYPAEVVAGGLIEIESSSGSDSDSSESSTTSSSSAQDVAKGQHPYTEVVPAGHEFYRHAKSGIVHKCVEGSETAELGPVMLKTSMVPKGKTFAQRGLSLAAMSSLIDSTAQYESQLRETGIDLALIDGLKRHGVRTLSQLAFAVGQPGQVILDQAVEQLVQNSVGKAATLTEVASLKRVAFEAQTFLTATLRQAVDRSEDSLPRKIPFAERQARMETLKAGLSGLSLTGELEPAHSLLDRVCAMHEANAIKYLDLATCIPRSLEIQGTTKSKELTLERGSLVWKSQEDKVTSATDSEIKVHYALVRRGVAFQFGRIMSFDQHSQWETFLFEALHREAPPGYSRPSLAQLLQCDKAAFSRLATTVGSIRMNDAGEYPLGDALLKLRGDPLIALYLMPSAGPKTGPAQASPSNPRSNLQPEGLDGLSDADMQRVEIANDLFEYSCFLFERACSLGVIATMENPRNSYFWITKWVLALMAAVEFFCGDFQVCMLGGARDKWTRIIGNFPAVVSLNIKCDHSHTHEPWGFARDDDGRQVWATSLESRYPRKMCIALVQLVLQFAASLGVQQMPASILDASDPLQEAQRAQMSSGLQPKPSKVPPMVSESNSVAVFLVRQLTDIPCSLMSKLPRDVILHTKEGVPVEVPKHSRFLRFSAIDAPVQRGEHEEHNQKRRRQRKAAADVPEGGFNFEVAFGIPWTPEAFISQACKVGHPATRDSGVPWELRSAVAKHMEWSDEQMISYRVFWCRKWITRASELESAERLDAASRDPIVAGLTQNKRLMLTGEMLKDIGYEDTQALELLARGATLAGEIETSPAFERQYKPCLATLDQLRQNAPKLNKVILSMTQSSGSSEVDKQLLDETKLEVQKGWAVGPFDLEELEEGAVISRRFPLSQGSKTRMIDDYSISGINDSCTVNNKLDLHMVDTFCAVVKHYFKECSASGSNMELLAKTFDLKSAYRQVPIRPDHYCFSYFSVYNCETERAEIYQLRTMPFGATHSVYCFLRLSRALFSLAVRGLHLLTTNFYDDFILASRPGLSFSAEASMELLFRLTGWDFAQEGKKATSFSKVCKALGVKFDFSRSESGLLSVCNTDERKLELIQHISRVVETGVLEKQEALVLRGRLGFADSCVHGRLGKLVLKRLIDHAYGRTKFMDDDLKAALRAMAKRLEHSKPRSISAKLGKQFYMYTDACYETDELSGGLGGVLVDDSGNILQWFGFSLSKEICVRFGSMEKGTIIYELELLAAVLATALWCEGQDENFFVHFGDNDGVRFSLIRATSNCSAGQCLMRYQLEMESRCCLQTWYARVPTEANISDGPSRLQRHHLLTDDRDVTTKAVDALQDILQTLCNG</sequence>
<keyword evidence="4" id="KW-1185">Reference proteome</keyword>
<dbReference type="InterPro" id="IPR043502">
    <property type="entry name" value="DNA/RNA_pol_sf"/>
</dbReference>
<keyword evidence="3" id="KW-0813">Transport</keyword>
<feature type="region of interest" description="Disordered" evidence="1">
    <location>
        <begin position="1389"/>
        <end position="1408"/>
    </location>
</feature>
<dbReference type="SUPFAM" id="SSF56672">
    <property type="entry name" value="DNA/RNA polymerases"/>
    <property type="match status" value="1"/>
</dbReference>
<feature type="non-terminal residue" evidence="2">
    <location>
        <position position="1"/>
    </location>
</feature>
<organism evidence="2">
    <name type="scientific">Cladocopium goreaui</name>
    <dbReference type="NCBI Taxonomy" id="2562237"/>
    <lineage>
        <taxon>Eukaryota</taxon>
        <taxon>Sar</taxon>
        <taxon>Alveolata</taxon>
        <taxon>Dinophyceae</taxon>
        <taxon>Suessiales</taxon>
        <taxon>Symbiodiniaceae</taxon>
        <taxon>Cladocopium</taxon>
    </lineage>
</organism>
<accession>A0A9P1CH10</accession>
<reference evidence="2" key="1">
    <citation type="submission" date="2022-10" db="EMBL/GenBank/DDBJ databases">
        <authorList>
            <person name="Chen Y."/>
            <person name="Dougan E. K."/>
            <person name="Chan C."/>
            <person name="Rhodes N."/>
            <person name="Thang M."/>
        </authorList>
    </citation>
    <scope>NUCLEOTIDE SEQUENCE</scope>
</reference>
<feature type="region of interest" description="Disordered" evidence="1">
    <location>
        <begin position="1129"/>
        <end position="1151"/>
    </location>
</feature>
<name>A0A9P1CH10_9DINO</name>
<dbReference type="PANTHER" id="PTHR33050">
    <property type="entry name" value="REVERSE TRANSCRIPTASE DOMAIN-CONTAINING PROTEIN"/>
    <property type="match status" value="1"/>
</dbReference>
<feature type="region of interest" description="Disordered" evidence="1">
    <location>
        <begin position="744"/>
        <end position="772"/>
    </location>
</feature>
<evidence type="ECO:0000313" key="3">
    <source>
        <dbReference type="EMBL" id="CAL4778821.1"/>
    </source>
</evidence>
<dbReference type="InterPro" id="IPR052055">
    <property type="entry name" value="Hepadnavirus_pol/RT"/>
</dbReference>
<dbReference type="OrthoDB" id="436899at2759"/>
<dbReference type="GO" id="GO:0034220">
    <property type="term" value="P:monoatomic ion transmembrane transport"/>
    <property type="evidence" value="ECO:0007669"/>
    <property type="project" value="UniProtKB-KW"/>
</dbReference>
<dbReference type="Proteomes" id="UP001152797">
    <property type="component" value="Unassembled WGS sequence"/>
</dbReference>
<dbReference type="EMBL" id="CAMXCT030001600">
    <property type="protein sequence ID" value="CAL4778821.1"/>
    <property type="molecule type" value="Genomic_DNA"/>
</dbReference>
<feature type="compositionally biased region" description="Polar residues" evidence="1">
    <location>
        <begin position="1134"/>
        <end position="1146"/>
    </location>
</feature>